<name>A0ABU8WTF6_9BURK</name>
<proteinExistence type="predicted"/>
<accession>A0ABU8WTF6</accession>
<organism evidence="1 2">
    <name type="scientific">Variovorax rhizosphaerae</name>
    <dbReference type="NCBI Taxonomy" id="1836200"/>
    <lineage>
        <taxon>Bacteria</taxon>
        <taxon>Pseudomonadati</taxon>
        <taxon>Pseudomonadota</taxon>
        <taxon>Betaproteobacteria</taxon>
        <taxon>Burkholderiales</taxon>
        <taxon>Comamonadaceae</taxon>
        <taxon>Variovorax</taxon>
    </lineage>
</organism>
<evidence type="ECO:0000313" key="2">
    <source>
        <dbReference type="Proteomes" id="UP001385892"/>
    </source>
</evidence>
<dbReference type="RefSeq" id="WP_340345431.1">
    <property type="nucleotide sequence ID" value="NZ_JBBKZT010000013.1"/>
</dbReference>
<sequence length="475" mass="53919">MNLFDRLPSGLFAPLAGRNSRRAWELICRLGTDYFGPEALPPYPDGYLHEQVVKEIERFLLDQRWENDEGQQEVATLNAQANMLLRRLVECGWLVEDRVGARMFVSMRPVVSRFFETLRQFADEGPQLIGGNVQMVHNQLLGAAQNPRQQVQGFISAATMCLRSINALNATTLRARDLMKDLTQEHDTPVFVRRFFGEHIAELYVRDFQDLRTENHPLRLRWDIIELVRKITTTEPARTQLLAGYADLAKAGEDPARMLERDVSRFERLLDVEDFLTRLDNVMEQATQRALAYLGYRLKATDRIEAVIADCVRSVDRVEAQGVAVSGNLLPPALLVCDARLRLPAPPPSKPRRRAMRKREMTVQERALLMLRKEMTAHRDGSPRAMQRYVQALMPGGGELAAQDLPTANVEDAVAHLALVRLGAMAKNNPKGYATNPLLRRLGFEVRLGDPDERIETELFETSNFTVKRSEHDAA</sequence>
<comment type="caution">
    <text evidence="1">The sequence shown here is derived from an EMBL/GenBank/DDBJ whole genome shotgun (WGS) entry which is preliminary data.</text>
</comment>
<dbReference type="Proteomes" id="UP001385892">
    <property type="component" value="Unassembled WGS sequence"/>
</dbReference>
<dbReference type="EMBL" id="JBBKZT010000013">
    <property type="protein sequence ID" value="MEJ8850189.1"/>
    <property type="molecule type" value="Genomic_DNA"/>
</dbReference>
<evidence type="ECO:0000313" key="1">
    <source>
        <dbReference type="EMBL" id="MEJ8850189.1"/>
    </source>
</evidence>
<protein>
    <submittedName>
        <fullName evidence="1">Wadjet anti-phage system protein JetA family protein</fullName>
    </submittedName>
</protein>
<dbReference type="Pfam" id="PF18982">
    <property type="entry name" value="JetA"/>
    <property type="match status" value="1"/>
</dbReference>
<keyword evidence="2" id="KW-1185">Reference proteome</keyword>
<dbReference type="InterPro" id="IPR043773">
    <property type="entry name" value="JetA"/>
</dbReference>
<reference evidence="1 2" key="1">
    <citation type="submission" date="2024-03" db="EMBL/GenBank/DDBJ databases">
        <title>Novel species of the genus Variovorax.</title>
        <authorList>
            <person name="Liu Q."/>
            <person name="Xin Y.-H."/>
        </authorList>
    </citation>
    <scope>NUCLEOTIDE SEQUENCE [LARGE SCALE GENOMIC DNA]</scope>
    <source>
        <strain evidence="1 2">KACC 18900</strain>
    </source>
</reference>
<gene>
    <name evidence="1" type="ORF">WKW82_26350</name>
</gene>